<dbReference type="Pfam" id="PF01522">
    <property type="entry name" value="Polysacc_deac_1"/>
    <property type="match status" value="1"/>
</dbReference>
<organism evidence="2 3">
    <name type="scientific">Sulfobacillus acidophilus (strain ATCC 700253 / DSM 10332 / NAL)</name>
    <dbReference type="NCBI Taxonomy" id="679936"/>
    <lineage>
        <taxon>Bacteria</taxon>
        <taxon>Bacillati</taxon>
        <taxon>Bacillota</taxon>
        <taxon>Clostridia</taxon>
        <taxon>Eubacteriales</taxon>
        <taxon>Clostridiales Family XVII. Incertae Sedis</taxon>
        <taxon>Sulfobacillus</taxon>
    </lineage>
</organism>
<dbReference type="SUPFAM" id="SSF88713">
    <property type="entry name" value="Glycoside hydrolase/deacetylase"/>
    <property type="match status" value="1"/>
</dbReference>
<reference evidence="2 3" key="2">
    <citation type="journal article" date="2012" name="Stand. Genomic Sci.">
        <title>Complete genome sequence of the moderately thermophilic mineral-sulfide-oxidizing firmicute Sulfobacillus acidophilus type strain (NAL(T)).</title>
        <authorList>
            <person name="Anderson I."/>
            <person name="Chertkov O."/>
            <person name="Chen A."/>
            <person name="Saunders E."/>
            <person name="Lapidus A."/>
            <person name="Nolan M."/>
            <person name="Lucas S."/>
            <person name="Hammon N."/>
            <person name="Deshpande S."/>
            <person name="Cheng J.F."/>
            <person name="Han C."/>
            <person name="Tapia R."/>
            <person name="Goodwin L.A."/>
            <person name="Pitluck S."/>
            <person name="Liolios K."/>
            <person name="Pagani I."/>
            <person name="Ivanova N."/>
            <person name="Mikhailova N."/>
            <person name="Pati A."/>
            <person name="Palaniappan K."/>
            <person name="Land M."/>
            <person name="Pan C."/>
            <person name="Rohde M."/>
            <person name="Pukall R."/>
            <person name="Goker M."/>
            <person name="Detter J.C."/>
            <person name="Woyke T."/>
            <person name="Bristow J."/>
            <person name="Eisen J.A."/>
            <person name="Markowitz V."/>
            <person name="Hugenholtz P."/>
            <person name="Kyrpides N.C."/>
            <person name="Klenk H.P."/>
            <person name="Mavromatis K."/>
        </authorList>
    </citation>
    <scope>NUCLEOTIDE SEQUENCE [LARGE SCALE GENOMIC DNA]</scope>
    <source>
        <strain evidence="3">ATCC 700253 / DSM 10332 / NAL</strain>
    </source>
</reference>
<dbReference type="Proteomes" id="UP000005439">
    <property type="component" value="Chromosome"/>
</dbReference>
<dbReference type="KEGG" id="sap:Sulac_2686"/>
<dbReference type="PATRIC" id="fig|679936.5.peg.2780"/>
<dbReference type="EMBL" id="CP003179">
    <property type="protein sequence ID" value="AEW06148.1"/>
    <property type="molecule type" value="Genomic_DNA"/>
</dbReference>
<keyword evidence="3" id="KW-1185">Reference proteome</keyword>
<evidence type="ECO:0000259" key="1">
    <source>
        <dbReference type="PROSITE" id="PS51677"/>
    </source>
</evidence>
<sequence>MRAIWTLLATWLSFWGFHPAKFHHITAPLPRIVALTFDDGPSPVYTPKILTILKDNNVHATFFVLGSEAERFPQVTREIIRQGSVIANHGYGHLNFFHAGVQRMWMDAEKTQNLLQKSGIPTVAFYRPPYGNSSPRLIEAFRTHGYTTVFWSIDTRDWAMPSTATIIRRTLNQIQPGAIILMHDGGGNRQQTVEAVAAIVKFLRADGYRFVTLPQYVKELHLNPPPARLPLPAEPPPQAG</sequence>
<dbReference type="PROSITE" id="PS51677">
    <property type="entry name" value="NODB"/>
    <property type="match status" value="1"/>
</dbReference>
<feature type="domain" description="NodB homology" evidence="1">
    <location>
        <begin position="31"/>
        <end position="211"/>
    </location>
</feature>
<name>G8TXU2_SULAD</name>
<dbReference type="InterPro" id="IPR011330">
    <property type="entry name" value="Glyco_hydro/deAcase_b/a-brl"/>
</dbReference>
<dbReference type="GO" id="GO:0016810">
    <property type="term" value="F:hydrolase activity, acting on carbon-nitrogen (but not peptide) bonds"/>
    <property type="evidence" value="ECO:0007669"/>
    <property type="project" value="InterPro"/>
</dbReference>
<evidence type="ECO:0000313" key="2">
    <source>
        <dbReference type="EMBL" id="AEW06148.1"/>
    </source>
</evidence>
<proteinExistence type="predicted"/>
<dbReference type="PANTHER" id="PTHR10587">
    <property type="entry name" value="GLYCOSYL TRANSFERASE-RELATED"/>
    <property type="match status" value="1"/>
</dbReference>
<dbReference type="CDD" id="cd10917">
    <property type="entry name" value="CE4_NodB_like_6s_7s"/>
    <property type="match status" value="1"/>
</dbReference>
<dbReference type="HOGENOM" id="CLU_021264_0_3_9"/>
<accession>G8TXU2</accession>
<dbReference type="InterPro" id="IPR002509">
    <property type="entry name" value="NODB_dom"/>
</dbReference>
<reference evidence="3" key="1">
    <citation type="submission" date="2011-12" db="EMBL/GenBank/DDBJ databases">
        <title>The complete genome of chromosome of Sulfobacillus acidophilus DSM 10332.</title>
        <authorList>
            <person name="Lucas S."/>
            <person name="Han J."/>
            <person name="Lapidus A."/>
            <person name="Bruce D."/>
            <person name="Goodwin L."/>
            <person name="Pitluck S."/>
            <person name="Peters L."/>
            <person name="Kyrpides N."/>
            <person name="Mavromatis K."/>
            <person name="Ivanova N."/>
            <person name="Mikhailova N."/>
            <person name="Chertkov O."/>
            <person name="Saunders E."/>
            <person name="Detter J.C."/>
            <person name="Tapia R."/>
            <person name="Han C."/>
            <person name="Land M."/>
            <person name="Hauser L."/>
            <person name="Markowitz V."/>
            <person name="Cheng J.-F."/>
            <person name="Hugenholtz P."/>
            <person name="Woyke T."/>
            <person name="Wu D."/>
            <person name="Pukall R."/>
            <person name="Gehrich-Schroeter G."/>
            <person name="Schneider S."/>
            <person name="Klenk H.-P."/>
            <person name="Eisen J.A."/>
        </authorList>
    </citation>
    <scope>NUCLEOTIDE SEQUENCE [LARGE SCALE GENOMIC DNA]</scope>
    <source>
        <strain evidence="3">ATCC 700253 / DSM 10332 / NAL</strain>
    </source>
</reference>
<dbReference type="InterPro" id="IPR050248">
    <property type="entry name" value="Polysacc_deacetylase_ArnD"/>
</dbReference>
<dbReference type="Gene3D" id="3.20.20.370">
    <property type="entry name" value="Glycoside hydrolase/deacetylase"/>
    <property type="match status" value="1"/>
</dbReference>
<protein>
    <submittedName>
        <fullName evidence="2">Polysaccharide deacetylase</fullName>
    </submittedName>
</protein>
<dbReference type="GO" id="GO:0005975">
    <property type="term" value="P:carbohydrate metabolic process"/>
    <property type="evidence" value="ECO:0007669"/>
    <property type="project" value="InterPro"/>
</dbReference>
<evidence type="ECO:0000313" key="3">
    <source>
        <dbReference type="Proteomes" id="UP000005439"/>
    </source>
</evidence>
<dbReference type="STRING" id="679936.Sulac_2686"/>
<dbReference type="AlphaFoldDB" id="G8TXU2"/>
<gene>
    <name evidence="2" type="ordered locus">Sulac_2686</name>
</gene>